<keyword evidence="2" id="KW-0288">FMN</keyword>
<gene>
    <name evidence="6" type="primary">hmd_5</name>
    <name evidence="6" type="ORF">Aru02nite_54570</name>
</gene>
<keyword evidence="1" id="KW-0285">Flavoprotein</keyword>
<evidence type="ECO:0000259" key="5">
    <source>
        <dbReference type="Pfam" id="PF00296"/>
    </source>
</evidence>
<comment type="caution">
    <text evidence="6">The sequence shown here is derived from an EMBL/GenBank/DDBJ whole genome shotgun (WGS) entry which is preliminary data.</text>
</comment>
<dbReference type="SUPFAM" id="SSF51679">
    <property type="entry name" value="Bacterial luciferase-like"/>
    <property type="match status" value="1"/>
</dbReference>
<dbReference type="GO" id="GO:0008726">
    <property type="term" value="F:alkanesulfonate monooxygenase activity"/>
    <property type="evidence" value="ECO:0007669"/>
    <property type="project" value="TreeGrafter"/>
</dbReference>
<keyword evidence="7" id="KW-1185">Reference proteome</keyword>
<dbReference type="Pfam" id="PF00296">
    <property type="entry name" value="Bac_luciferase"/>
    <property type="match status" value="1"/>
</dbReference>
<reference evidence="6" key="1">
    <citation type="submission" date="2021-01" db="EMBL/GenBank/DDBJ databases">
        <title>Whole genome shotgun sequence of Actinocatenispora rupis NBRC 107355.</title>
        <authorList>
            <person name="Komaki H."/>
            <person name="Tamura T."/>
        </authorList>
    </citation>
    <scope>NUCLEOTIDE SEQUENCE</scope>
    <source>
        <strain evidence="6">NBRC 107355</strain>
    </source>
</reference>
<organism evidence="6 7">
    <name type="scientific">Actinocatenispora rupis</name>
    <dbReference type="NCBI Taxonomy" id="519421"/>
    <lineage>
        <taxon>Bacteria</taxon>
        <taxon>Bacillati</taxon>
        <taxon>Actinomycetota</taxon>
        <taxon>Actinomycetes</taxon>
        <taxon>Micromonosporales</taxon>
        <taxon>Micromonosporaceae</taxon>
        <taxon>Actinocatenispora</taxon>
    </lineage>
</organism>
<dbReference type="PANTHER" id="PTHR42847:SF4">
    <property type="entry name" value="ALKANESULFONATE MONOOXYGENASE-RELATED"/>
    <property type="match status" value="1"/>
</dbReference>
<evidence type="ECO:0000313" key="6">
    <source>
        <dbReference type="EMBL" id="GID14568.1"/>
    </source>
</evidence>
<dbReference type="EMBL" id="BOMB01000032">
    <property type="protein sequence ID" value="GID14568.1"/>
    <property type="molecule type" value="Genomic_DNA"/>
</dbReference>
<dbReference type="Proteomes" id="UP000612808">
    <property type="component" value="Unassembled WGS sequence"/>
</dbReference>
<sequence length="310" mass="33469">MTGVRIGLLLPTRERTVTGRHDPAALIDLARAAERAGLDSVWVGDSLTARPRPEPLTLLAAVAAATERITVGTAALTAALRPPLPGAHAVATLDRIARGRLVLALGAGFPLPETAAEFAAAGVPFRERVGRLDETVRIWRTAWTSGAAYDGRYWSLPATGLVPPHSAGGPPLWLAGGDRPGVLRRVAETYDGWLPYLPDDDAYAAAWRTVRAEHRTAGLYATVHLDADPDRAGRRLDDYTRGYYGRPVAEMARLQAFRAGTAAAVADWLSRYVDAGARHLVLRLGTLFADEQWPRLAEELLPLLRGRFGP</sequence>
<dbReference type="GO" id="GO:0046306">
    <property type="term" value="P:alkanesulfonate catabolic process"/>
    <property type="evidence" value="ECO:0007669"/>
    <property type="project" value="TreeGrafter"/>
</dbReference>
<dbReference type="InterPro" id="IPR050172">
    <property type="entry name" value="SsuD_RutA_monooxygenase"/>
</dbReference>
<proteinExistence type="predicted"/>
<dbReference type="InterPro" id="IPR036661">
    <property type="entry name" value="Luciferase-like_sf"/>
</dbReference>
<dbReference type="AlphaFoldDB" id="A0A8J3JGP9"/>
<dbReference type="RefSeq" id="WP_203662395.1">
    <property type="nucleotide sequence ID" value="NZ_BAAAZM010000017.1"/>
</dbReference>
<evidence type="ECO:0000256" key="4">
    <source>
        <dbReference type="ARBA" id="ARBA00023033"/>
    </source>
</evidence>
<feature type="domain" description="Luciferase-like" evidence="5">
    <location>
        <begin position="5"/>
        <end position="255"/>
    </location>
</feature>
<evidence type="ECO:0000256" key="3">
    <source>
        <dbReference type="ARBA" id="ARBA00023002"/>
    </source>
</evidence>
<evidence type="ECO:0000256" key="1">
    <source>
        <dbReference type="ARBA" id="ARBA00022630"/>
    </source>
</evidence>
<dbReference type="InterPro" id="IPR011251">
    <property type="entry name" value="Luciferase-like_dom"/>
</dbReference>
<name>A0A8J3JGP9_9ACTN</name>
<evidence type="ECO:0000313" key="7">
    <source>
        <dbReference type="Proteomes" id="UP000612808"/>
    </source>
</evidence>
<keyword evidence="4" id="KW-0503">Monooxygenase</keyword>
<evidence type="ECO:0000256" key="2">
    <source>
        <dbReference type="ARBA" id="ARBA00022643"/>
    </source>
</evidence>
<accession>A0A8J3JGP9</accession>
<dbReference type="PANTHER" id="PTHR42847">
    <property type="entry name" value="ALKANESULFONATE MONOOXYGENASE"/>
    <property type="match status" value="1"/>
</dbReference>
<keyword evidence="3" id="KW-0560">Oxidoreductase</keyword>
<protein>
    <submittedName>
        <fullName evidence="6">N5,N10-methylene tetrahydromethanopterin reductase</fullName>
    </submittedName>
</protein>
<dbReference type="Gene3D" id="3.20.20.30">
    <property type="entry name" value="Luciferase-like domain"/>
    <property type="match status" value="1"/>
</dbReference>